<feature type="signal peptide" evidence="1">
    <location>
        <begin position="1"/>
        <end position="21"/>
    </location>
</feature>
<organism evidence="2 3">
    <name type="scientific">Candidatus Afipia apatlaquensis</name>
    <dbReference type="NCBI Taxonomy" id="2712852"/>
    <lineage>
        <taxon>Bacteria</taxon>
        <taxon>Pseudomonadati</taxon>
        <taxon>Pseudomonadota</taxon>
        <taxon>Alphaproteobacteria</taxon>
        <taxon>Hyphomicrobiales</taxon>
        <taxon>Nitrobacteraceae</taxon>
        <taxon>Afipia</taxon>
    </lineage>
</organism>
<evidence type="ECO:0000256" key="1">
    <source>
        <dbReference type="SAM" id="SignalP"/>
    </source>
</evidence>
<gene>
    <name evidence="2" type="ORF">G4V63_29330</name>
</gene>
<evidence type="ECO:0000313" key="2">
    <source>
        <dbReference type="EMBL" id="NGX99157.1"/>
    </source>
</evidence>
<protein>
    <submittedName>
        <fullName evidence="2">DUF992 domain-containing protein</fullName>
    </submittedName>
</protein>
<feature type="chain" id="PRO_5028826451" evidence="1">
    <location>
        <begin position="22"/>
        <end position="170"/>
    </location>
</feature>
<sequence length="170" mass="17632">MRLSSVLGTAFAALVASFATANAQQAVQVGVLECRGGQNVGMVVASKTTLECVFRSEGRRPEPYLAHVTRVGVDLGVTENTSFAWAVHAPTQRLGRGDLAGNYGGVGGNVSFGLGGGGNLMWGGSQNSYALQPLSLQGQTGLNVAGGVVGLDLEPAGLVKRKHRRHHHRG</sequence>
<dbReference type="EMBL" id="JAAMRR010001496">
    <property type="protein sequence ID" value="NGX99157.1"/>
    <property type="molecule type" value="Genomic_DNA"/>
</dbReference>
<evidence type="ECO:0000313" key="3">
    <source>
        <dbReference type="Proteomes" id="UP000480266"/>
    </source>
</evidence>
<proteinExistence type="predicted"/>
<accession>A0A7C9RK61</accession>
<keyword evidence="1" id="KW-0732">Signal</keyword>
<comment type="caution">
    <text evidence="2">The sequence shown here is derived from an EMBL/GenBank/DDBJ whole genome shotgun (WGS) entry which is preliminary data.</text>
</comment>
<dbReference type="Pfam" id="PF06186">
    <property type="entry name" value="DUF992"/>
    <property type="match status" value="1"/>
</dbReference>
<keyword evidence="3" id="KW-1185">Reference proteome</keyword>
<dbReference type="InterPro" id="IPR009333">
    <property type="entry name" value="DUF992"/>
</dbReference>
<dbReference type="Proteomes" id="UP000480266">
    <property type="component" value="Unassembled WGS sequence"/>
</dbReference>
<dbReference type="AlphaFoldDB" id="A0A7C9RK61"/>
<reference evidence="2" key="1">
    <citation type="submission" date="2020-02" db="EMBL/GenBank/DDBJ databases">
        <title>Draft genome sequence of Candidatus Afipia apatlaquensis IBT-C3, a potential strain for decolorization of textile dyes.</title>
        <authorList>
            <person name="Sanchez-Reyes A."/>
            <person name="Breton-Deval L."/>
            <person name="Mangelson H."/>
            <person name="Sanchez-Flores A."/>
        </authorList>
    </citation>
    <scope>NUCLEOTIDE SEQUENCE [LARGE SCALE GENOMIC DNA]</scope>
    <source>
        <strain evidence="2">IBT-C3</strain>
    </source>
</reference>
<name>A0A7C9RK61_9BRAD</name>